<organism evidence="3 4">
    <name type="scientific">Trypanosoma congolense (strain IL3000)</name>
    <dbReference type="NCBI Taxonomy" id="1068625"/>
    <lineage>
        <taxon>Eukaryota</taxon>
        <taxon>Discoba</taxon>
        <taxon>Euglenozoa</taxon>
        <taxon>Kinetoplastea</taxon>
        <taxon>Metakinetoplastina</taxon>
        <taxon>Trypanosomatida</taxon>
        <taxon>Trypanosomatidae</taxon>
        <taxon>Trypanosoma</taxon>
        <taxon>Nannomonas</taxon>
    </lineage>
</organism>
<dbReference type="AlphaFoldDB" id="F9W9N5"/>
<feature type="transmembrane region" description="Helical" evidence="2">
    <location>
        <begin position="94"/>
        <end position="122"/>
    </location>
</feature>
<protein>
    <submittedName>
        <fullName evidence="3">WGS project CAEQ00000000 data, annotated contig 1882</fullName>
    </submittedName>
</protein>
<accession>F9W9N5</accession>
<evidence type="ECO:0000256" key="2">
    <source>
        <dbReference type="SAM" id="Phobius"/>
    </source>
</evidence>
<dbReference type="EMBL" id="CAEQ01001333">
    <property type="protein sequence ID" value="CCD13939.1"/>
    <property type="molecule type" value="Genomic_DNA"/>
</dbReference>
<evidence type="ECO:0000313" key="3">
    <source>
        <dbReference type="EMBL" id="CCD13939.1"/>
    </source>
</evidence>
<comment type="caution">
    <text evidence="3">The sequence shown here is derived from an EMBL/GenBank/DDBJ whole genome shotgun (WGS) entry which is preliminary data.</text>
</comment>
<feature type="region of interest" description="Disordered" evidence="1">
    <location>
        <begin position="1"/>
        <end position="29"/>
    </location>
</feature>
<name>F9W9N5_TRYCI</name>
<keyword evidence="2" id="KW-0472">Membrane</keyword>
<reference evidence="3 4" key="2">
    <citation type="journal article" date="2012" name="Proc. Natl. Acad. Sci. U.S.A.">
        <title>Antigenic diversity is generated by distinct evolutionary mechanisms in African trypanosome species.</title>
        <authorList>
            <person name="Jackson A.P."/>
            <person name="Berry A."/>
            <person name="Aslett M."/>
            <person name="Allison H.C."/>
            <person name="Burton P."/>
            <person name="Vavrova-Anderson J."/>
            <person name="Brown R."/>
            <person name="Browne H."/>
            <person name="Corton N."/>
            <person name="Hauser H."/>
            <person name="Gamble J."/>
            <person name="Gilderthorp R."/>
            <person name="Marcello L."/>
            <person name="McQuillan J."/>
            <person name="Otto T.D."/>
            <person name="Quail M.A."/>
            <person name="Sanders M.J."/>
            <person name="van Tonder A."/>
            <person name="Ginger M.L."/>
            <person name="Field M.C."/>
            <person name="Barry J.D."/>
            <person name="Hertz-Fowler C."/>
            <person name="Berriman M."/>
        </authorList>
    </citation>
    <scope>NUCLEOTIDE SEQUENCE [LARGE SCALE GENOMIC DNA]</scope>
    <source>
        <strain evidence="3 4">IL3000</strain>
    </source>
</reference>
<reference evidence="4" key="1">
    <citation type="submission" date="2011-07" db="EMBL/GenBank/DDBJ databases">
        <title>Divergent evolution of antigenic variation in African trypanosomes.</title>
        <authorList>
            <person name="Jackson A.P."/>
            <person name="Berry A."/>
            <person name="Allison H.C."/>
            <person name="Burton P."/>
            <person name="Anderson J."/>
            <person name="Aslett M."/>
            <person name="Brown R."/>
            <person name="Corton N."/>
            <person name="Harris D."/>
            <person name="Hauser H."/>
            <person name="Gamble J."/>
            <person name="Gilderthorp R."/>
            <person name="McQuillan J."/>
            <person name="Quail M.A."/>
            <person name="Sanders M."/>
            <person name="Van Tonder A."/>
            <person name="Ginger M.L."/>
            <person name="Donelson J.E."/>
            <person name="Field M.C."/>
            <person name="Barry J.D."/>
            <person name="Berriman M."/>
            <person name="Hertz-Fowler C."/>
        </authorList>
    </citation>
    <scope>NUCLEOTIDE SEQUENCE [LARGE SCALE GENOMIC DNA]</scope>
    <source>
        <strain evidence="4">IL3000</strain>
    </source>
</reference>
<dbReference type="VEuPathDB" id="TriTrypDB:TcIL3000_0_46240"/>
<sequence length="176" mass="19666">MWRRRRYSSSSDAASRGVSRQLPPTPHPFRCSGMGFPGKQRGHIGVTGSVGFPIFLSQKVNEANVFPRLACLLGVLFQHIVLSPSRMALCAWNAGYLMCGLVTFSLLLYADMLSFVMGYYGCLRASLTASSKIHFRTLSNNVIAPRRAQSRRVMMPSPTRYRMSLVVFSCKRSDMC</sequence>
<dbReference type="Proteomes" id="UP000000702">
    <property type="component" value="Unassembled WGS sequence"/>
</dbReference>
<evidence type="ECO:0000256" key="1">
    <source>
        <dbReference type="SAM" id="MobiDB-lite"/>
    </source>
</evidence>
<evidence type="ECO:0000313" key="4">
    <source>
        <dbReference type="Proteomes" id="UP000000702"/>
    </source>
</evidence>
<keyword evidence="2" id="KW-0812">Transmembrane</keyword>
<keyword evidence="2" id="KW-1133">Transmembrane helix</keyword>
<keyword evidence="4" id="KW-1185">Reference proteome</keyword>
<proteinExistence type="predicted"/>
<gene>
    <name evidence="3" type="ORF">TCIL3000_0_46240</name>
</gene>
<feature type="compositionally biased region" description="Low complexity" evidence="1">
    <location>
        <begin position="8"/>
        <end position="20"/>
    </location>
</feature>